<evidence type="ECO:0000256" key="5">
    <source>
        <dbReference type="ARBA" id="ARBA00022692"/>
    </source>
</evidence>
<protein>
    <submittedName>
        <fullName evidence="11">TRAP transporter small permease</fullName>
    </submittedName>
</protein>
<organism evidence="11 12">
    <name type="scientific">Paenisporosarcina antarctica</name>
    <dbReference type="NCBI Taxonomy" id="417367"/>
    <lineage>
        <taxon>Bacteria</taxon>
        <taxon>Bacillati</taxon>
        <taxon>Bacillota</taxon>
        <taxon>Bacilli</taxon>
        <taxon>Bacillales</taxon>
        <taxon>Caryophanaceae</taxon>
        <taxon>Paenisporosarcina</taxon>
    </lineage>
</organism>
<dbReference type="KEGG" id="panc:E2636_15310"/>
<accession>A0A4P7A1F6</accession>
<keyword evidence="5 9" id="KW-0812">Transmembrane</keyword>
<dbReference type="OrthoDB" id="9815614at2"/>
<feature type="transmembrane region" description="Helical" evidence="9">
    <location>
        <begin position="86"/>
        <end position="107"/>
    </location>
</feature>
<evidence type="ECO:0000259" key="10">
    <source>
        <dbReference type="Pfam" id="PF04290"/>
    </source>
</evidence>
<feature type="domain" description="Tripartite ATP-independent periplasmic transporters DctQ component" evidence="10">
    <location>
        <begin position="23"/>
        <end position="150"/>
    </location>
</feature>
<keyword evidence="4" id="KW-0997">Cell inner membrane</keyword>
<evidence type="ECO:0000256" key="2">
    <source>
        <dbReference type="ARBA" id="ARBA00022448"/>
    </source>
</evidence>
<dbReference type="RefSeq" id="WP_134210983.1">
    <property type="nucleotide sequence ID" value="NZ_CP038015.1"/>
</dbReference>
<sequence length="156" mass="17654">MARYINYMNVTIKHFLNVILAVLVIAVFLQVIFRFVLQQPLAWTEELARYCLVWLTFLGAAFAMSMKAHIGMEVFVKLFALPFQKALYVIATIASLMFFLLMVVQGYDLAIQSMSQLSPVLRIPMGIIYLVIPLSGFILIVNMASQFTKDYKSGGV</sequence>
<evidence type="ECO:0000313" key="12">
    <source>
        <dbReference type="Proteomes" id="UP000294292"/>
    </source>
</evidence>
<evidence type="ECO:0000256" key="8">
    <source>
        <dbReference type="ARBA" id="ARBA00038436"/>
    </source>
</evidence>
<name>A0A4P7A1F6_9BACL</name>
<reference evidence="11 12" key="1">
    <citation type="submission" date="2019-03" db="EMBL/GenBank/DDBJ databases">
        <title>Complete genome sequence of Paenisporosarcina antarctica CGMCC 1.6503T.</title>
        <authorList>
            <person name="Rong J.-C."/>
            <person name="Chi N.-Y."/>
            <person name="Zhang Q.-F."/>
        </authorList>
    </citation>
    <scope>NUCLEOTIDE SEQUENCE [LARGE SCALE GENOMIC DNA]</scope>
    <source>
        <strain evidence="11 12">CGMCC 1.6503</strain>
    </source>
</reference>
<evidence type="ECO:0000256" key="4">
    <source>
        <dbReference type="ARBA" id="ARBA00022519"/>
    </source>
</evidence>
<keyword evidence="3" id="KW-1003">Cell membrane</keyword>
<gene>
    <name evidence="11" type="ORF">E2636_15310</name>
</gene>
<evidence type="ECO:0000256" key="7">
    <source>
        <dbReference type="ARBA" id="ARBA00023136"/>
    </source>
</evidence>
<evidence type="ECO:0000256" key="6">
    <source>
        <dbReference type="ARBA" id="ARBA00022989"/>
    </source>
</evidence>
<evidence type="ECO:0000313" key="11">
    <source>
        <dbReference type="EMBL" id="QBP42434.1"/>
    </source>
</evidence>
<dbReference type="PANTHER" id="PTHR35011:SF2">
    <property type="entry name" value="2,3-DIKETO-L-GULONATE TRAP TRANSPORTER SMALL PERMEASE PROTEIN YIAM"/>
    <property type="match status" value="1"/>
</dbReference>
<dbReference type="AlphaFoldDB" id="A0A4P7A1F6"/>
<proteinExistence type="inferred from homology"/>
<dbReference type="InterPro" id="IPR007387">
    <property type="entry name" value="TRAP_DctQ"/>
</dbReference>
<keyword evidence="7 9" id="KW-0472">Membrane</keyword>
<evidence type="ECO:0000256" key="9">
    <source>
        <dbReference type="SAM" id="Phobius"/>
    </source>
</evidence>
<dbReference type="EMBL" id="CP038015">
    <property type="protein sequence ID" value="QBP42434.1"/>
    <property type="molecule type" value="Genomic_DNA"/>
</dbReference>
<keyword evidence="6 9" id="KW-1133">Transmembrane helix</keyword>
<dbReference type="InterPro" id="IPR055348">
    <property type="entry name" value="DctQ"/>
</dbReference>
<comment type="similarity">
    <text evidence="8">Belongs to the TRAP transporter small permease family.</text>
</comment>
<dbReference type="GO" id="GO:0005886">
    <property type="term" value="C:plasma membrane"/>
    <property type="evidence" value="ECO:0007669"/>
    <property type="project" value="UniProtKB-SubCell"/>
</dbReference>
<dbReference type="Proteomes" id="UP000294292">
    <property type="component" value="Chromosome"/>
</dbReference>
<evidence type="ECO:0000256" key="1">
    <source>
        <dbReference type="ARBA" id="ARBA00004429"/>
    </source>
</evidence>
<evidence type="ECO:0000256" key="3">
    <source>
        <dbReference type="ARBA" id="ARBA00022475"/>
    </source>
</evidence>
<keyword evidence="2" id="KW-0813">Transport</keyword>
<keyword evidence="12" id="KW-1185">Reference proteome</keyword>
<comment type="subcellular location">
    <subcellularLocation>
        <location evidence="1">Cell inner membrane</location>
        <topology evidence="1">Multi-pass membrane protein</topology>
    </subcellularLocation>
</comment>
<feature type="transmembrane region" description="Helical" evidence="9">
    <location>
        <begin position="12"/>
        <end position="35"/>
    </location>
</feature>
<dbReference type="GO" id="GO:0022857">
    <property type="term" value="F:transmembrane transporter activity"/>
    <property type="evidence" value="ECO:0007669"/>
    <property type="project" value="TreeGrafter"/>
</dbReference>
<feature type="transmembrane region" description="Helical" evidence="9">
    <location>
        <begin position="47"/>
        <end position="65"/>
    </location>
</feature>
<dbReference type="PANTHER" id="PTHR35011">
    <property type="entry name" value="2,3-DIKETO-L-GULONATE TRAP TRANSPORTER SMALL PERMEASE PROTEIN YIAM"/>
    <property type="match status" value="1"/>
</dbReference>
<feature type="transmembrane region" description="Helical" evidence="9">
    <location>
        <begin position="127"/>
        <end position="144"/>
    </location>
</feature>
<dbReference type="Pfam" id="PF04290">
    <property type="entry name" value="DctQ"/>
    <property type="match status" value="1"/>
</dbReference>
<dbReference type="GO" id="GO:0015740">
    <property type="term" value="P:C4-dicarboxylate transport"/>
    <property type="evidence" value="ECO:0007669"/>
    <property type="project" value="TreeGrafter"/>
</dbReference>